<protein>
    <recommendedName>
        <fullName evidence="12">Branched-chain amino acid ABC transporter permease</fullName>
    </recommendedName>
</protein>
<keyword evidence="11" id="KW-1185">Reference proteome</keyword>
<evidence type="ECO:0000313" key="10">
    <source>
        <dbReference type="EMBL" id="MZR24010.1"/>
    </source>
</evidence>
<organism evidence="10 11">
    <name type="scientific">Sneathiella chungangensis</name>
    <dbReference type="NCBI Taxonomy" id="1418234"/>
    <lineage>
        <taxon>Bacteria</taxon>
        <taxon>Pseudomonadati</taxon>
        <taxon>Pseudomonadota</taxon>
        <taxon>Alphaproteobacteria</taxon>
        <taxon>Sneathiellales</taxon>
        <taxon>Sneathiellaceae</taxon>
        <taxon>Sneathiella</taxon>
    </lineage>
</organism>
<keyword evidence="5" id="KW-0029">Amino-acid transport</keyword>
<keyword evidence="7 9" id="KW-0472">Membrane</keyword>
<feature type="transmembrane region" description="Helical" evidence="9">
    <location>
        <begin position="191"/>
        <end position="214"/>
    </location>
</feature>
<sequence>MLYVFQQLLNAVQVTAIYALLSAAFVLFYGVTNRINLAFGAIAMWAAYVTIMMISLLEGVTFWPLLAVVLAGVVIALANTTLLGFSLHHLALRRLVARPVQAMLIATIAIAIVLEETMRLINNSRELWLRPIFADPVSLAGAGEFPVQITALQIVAVTVAFAVVVMLILLMKRHRFGVYWRACAEDLHMAALCGANIPLILAASFVLASLAAALGGSLIALLYGSASFVMGTVIGLKTMFIAVIGGLRSLTGALIASAALALFETFWSAYLDLAYRDVAAFCALTLVLVLKPEGLRAR</sequence>
<feature type="transmembrane region" description="Helical" evidence="9">
    <location>
        <begin position="95"/>
        <end position="114"/>
    </location>
</feature>
<evidence type="ECO:0000256" key="9">
    <source>
        <dbReference type="SAM" id="Phobius"/>
    </source>
</evidence>
<dbReference type="Proteomes" id="UP000445696">
    <property type="component" value="Unassembled WGS sequence"/>
</dbReference>
<comment type="caution">
    <text evidence="10">The sequence shown here is derived from an EMBL/GenBank/DDBJ whole genome shotgun (WGS) entry which is preliminary data.</text>
</comment>
<proteinExistence type="inferred from homology"/>
<evidence type="ECO:0000313" key="11">
    <source>
        <dbReference type="Proteomes" id="UP000445696"/>
    </source>
</evidence>
<dbReference type="Pfam" id="PF02653">
    <property type="entry name" value="BPD_transp_2"/>
    <property type="match status" value="1"/>
</dbReference>
<dbReference type="EMBL" id="WTVA01000015">
    <property type="protein sequence ID" value="MZR24010.1"/>
    <property type="molecule type" value="Genomic_DNA"/>
</dbReference>
<reference evidence="10 11" key="1">
    <citation type="journal article" date="2014" name="Int. J. Syst. Evol. Microbiol.">
        <title>Sneathiella chungangensis sp. nov., isolated from a marine sand, and emended description of the genus Sneathiella.</title>
        <authorList>
            <person name="Siamphan C."/>
            <person name="Kim H."/>
            <person name="Lee J.S."/>
            <person name="Kim W."/>
        </authorList>
    </citation>
    <scope>NUCLEOTIDE SEQUENCE [LARGE SCALE GENOMIC DNA]</scope>
    <source>
        <strain evidence="10 11">KCTC 32476</strain>
    </source>
</reference>
<dbReference type="RefSeq" id="WP_161340473.1">
    <property type="nucleotide sequence ID" value="NZ_JBHSDG010000003.1"/>
</dbReference>
<keyword evidence="4 9" id="KW-0812">Transmembrane</keyword>
<name>A0A845ML61_9PROT</name>
<feature type="transmembrane region" description="Helical" evidence="9">
    <location>
        <begin position="37"/>
        <end position="56"/>
    </location>
</feature>
<dbReference type="GO" id="GO:0006865">
    <property type="term" value="P:amino acid transport"/>
    <property type="evidence" value="ECO:0007669"/>
    <property type="project" value="UniProtKB-KW"/>
</dbReference>
<keyword evidence="2" id="KW-0813">Transport</keyword>
<dbReference type="GO" id="GO:0022857">
    <property type="term" value="F:transmembrane transporter activity"/>
    <property type="evidence" value="ECO:0007669"/>
    <property type="project" value="InterPro"/>
</dbReference>
<feature type="transmembrane region" description="Helical" evidence="9">
    <location>
        <begin position="220"/>
        <end position="243"/>
    </location>
</feature>
<keyword evidence="3" id="KW-1003">Cell membrane</keyword>
<feature type="transmembrane region" description="Helical" evidence="9">
    <location>
        <begin position="273"/>
        <end position="290"/>
    </location>
</feature>
<evidence type="ECO:0000256" key="5">
    <source>
        <dbReference type="ARBA" id="ARBA00022970"/>
    </source>
</evidence>
<dbReference type="CDD" id="cd06582">
    <property type="entry name" value="TM_PBP1_LivH_like"/>
    <property type="match status" value="1"/>
</dbReference>
<feature type="transmembrane region" description="Helical" evidence="9">
    <location>
        <begin position="149"/>
        <end position="170"/>
    </location>
</feature>
<evidence type="ECO:0008006" key="12">
    <source>
        <dbReference type="Google" id="ProtNLM"/>
    </source>
</evidence>
<comment type="subcellular location">
    <subcellularLocation>
        <location evidence="1">Cell membrane</location>
        <topology evidence="1">Multi-pass membrane protein</topology>
    </subcellularLocation>
</comment>
<dbReference type="InterPro" id="IPR001851">
    <property type="entry name" value="ABC_transp_permease"/>
</dbReference>
<feature type="transmembrane region" description="Helical" evidence="9">
    <location>
        <begin position="12"/>
        <end position="30"/>
    </location>
</feature>
<dbReference type="PANTHER" id="PTHR11795">
    <property type="entry name" value="BRANCHED-CHAIN AMINO ACID TRANSPORT SYSTEM PERMEASE PROTEIN LIVH"/>
    <property type="match status" value="1"/>
</dbReference>
<accession>A0A845ML61</accession>
<evidence type="ECO:0000256" key="2">
    <source>
        <dbReference type="ARBA" id="ARBA00022448"/>
    </source>
</evidence>
<evidence type="ECO:0000256" key="3">
    <source>
        <dbReference type="ARBA" id="ARBA00022475"/>
    </source>
</evidence>
<feature type="transmembrane region" description="Helical" evidence="9">
    <location>
        <begin position="62"/>
        <end position="83"/>
    </location>
</feature>
<dbReference type="OrthoDB" id="8116969at2"/>
<evidence type="ECO:0000256" key="6">
    <source>
        <dbReference type="ARBA" id="ARBA00022989"/>
    </source>
</evidence>
<feature type="transmembrane region" description="Helical" evidence="9">
    <location>
        <begin position="250"/>
        <end position="267"/>
    </location>
</feature>
<gene>
    <name evidence="10" type="ORF">GQF03_16870</name>
</gene>
<evidence type="ECO:0000256" key="4">
    <source>
        <dbReference type="ARBA" id="ARBA00022692"/>
    </source>
</evidence>
<comment type="similarity">
    <text evidence="8">Belongs to the binding-protein-dependent transport system permease family. LivHM subfamily.</text>
</comment>
<dbReference type="PANTHER" id="PTHR11795:SF445">
    <property type="entry name" value="AMINO ACID ABC TRANSPORTER PERMEASE PROTEIN"/>
    <property type="match status" value="1"/>
</dbReference>
<evidence type="ECO:0000256" key="7">
    <source>
        <dbReference type="ARBA" id="ARBA00023136"/>
    </source>
</evidence>
<evidence type="ECO:0000256" key="1">
    <source>
        <dbReference type="ARBA" id="ARBA00004651"/>
    </source>
</evidence>
<dbReference type="InterPro" id="IPR052157">
    <property type="entry name" value="BCAA_transport_permease"/>
</dbReference>
<keyword evidence="6 9" id="KW-1133">Transmembrane helix</keyword>
<evidence type="ECO:0000256" key="8">
    <source>
        <dbReference type="ARBA" id="ARBA00037998"/>
    </source>
</evidence>
<dbReference type="GO" id="GO:0005886">
    <property type="term" value="C:plasma membrane"/>
    <property type="evidence" value="ECO:0007669"/>
    <property type="project" value="UniProtKB-SubCell"/>
</dbReference>
<dbReference type="AlphaFoldDB" id="A0A845ML61"/>